<dbReference type="PANTHER" id="PTHR43371">
    <property type="entry name" value="VITAMIN B12-DEPENDENT RIBONUCLEOTIDE REDUCTASE"/>
    <property type="match status" value="1"/>
</dbReference>
<dbReference type="Proteomes" id="UP000075398">
    <property type="component" value="Unassembled WGS sequence"/>
</dbReference>
<dbReference type="Pfam" id="PF02867">
    <property type="entry name" value="Ribonuc_red_lgC"/>
    <property type="match status" value="1"/>
</dbReference>
<organism evidence="8 9">
    <name type="scientific">Candidatus Methanofastidiosum methylothiophilum</name>
    <dbReference type="NCBI Taxonomy" id="1705564"/>
    <lineage>
        <taxon>Archaea</taxon>
        <taxon>Methanobacteriati</taxon>
        <taxon>Methanobacteriota</taxon>
        <taxon>Stenosarchaea group</taxon>
        <taxon>Candidatus Methanofastidiosia</taxon>
        <taxon>Candidatus Methanofastidiosales</taxon>
        <taxon>Candidatus Methanofastidiosaceae</taxon>
        <taxon>Candidatus Methanofastidiosum</taxon>
    </lineage>
</organism>
<dbReference type="Gene3D" id="3.20.70.20">
    <property type="match status" value="1"/>
</dbReference>
<comment type="catalytic activity">
    <reaction evidence="5">
        <text>a 2'-deoxyribonucleoside 5'-diphosphate + [thioredoxin]-disulfide + H2O = a ribonucleoside 5'-diphosphate + [thioredoxin]-dithiol</text>
        <dbReference type="Rhea" id="RHEA:23252"/>
        <dbReference type="Rhea" id="RHEA-COMP:10698"/>
        <dbReference type="Rhea" id="RHEA-COMP:10700"/>
        <dbReference type="ChEBI" id="CHEBI:15377"/>
        <dbReference type="ChEBI" id="CHEBI:29950"/>
        <dbReference type="ChEBI" id="CHEBI:50058"/>
        <dbReference type="ChEBI" id="CHEBI:57930"/>
        <dbReference type="ChEBI" id="CHEBI:73316"/>
        <dbReference type="EC" id="1.17.4.1"/>
    </reaction>
</comment>
<evidence type="ECO:0000259" key="7">
    <source>
        <dbReference type="Pfam" id="PF02867"/>
    </source>
</evidence>
<evidence type="ECO:0000256" key="4">
    <source>
        <dbReference type="ARBA" id="ARBA00023285"/>
    </source>
</evidence>
<protein>
    <recommendedName>
        <fullName evidence="5">Ribonucleoside-diphosphate reductase</fullName>
        <ecNumber evidence="5">1.17.4.1</ecNumber>
    </recommendedName>
</protein>
<comment type="function">
    <text evidence="5">Provides the precursors necessary for DNA synthesis. Catalyzes the biosynthesis of deoxyribonucleotides from the corresponding ribonucleotides.</text>
</comment>
<evidence type="ECO:0000256" key="5">
    <source>
        <dbReference type="RuleBase" id="RU003410"/>
    </source>
</evidence>
<dbReference type="UniPathway" id="UPA00326"/>
<feature type="domain" description="Ribonucleotide reductase large subunit C-terminal" evidence="7">
    <location>
        <begin position="77"/>
        <end position="261"/>
    </location>
</feature>
<dbReference type="InterPro" id="IPR013509">
    <property type="entry name" value="RNR_lsu_N"/>
</dbReference>
<dbReference type="SUPFAM" id="SSF51998">
    <property type="entry name" value="PFL-like glycyl radical enzymes"/>
    <property type="match status" value="1"/>
</dbReference>
<evidence type="ECO:0000313" key="9">
    <source>
        <dbReference type="Proteomes" id="UP000075398"/>
    </source>
</evidence>
<accession>A0A150IWI6</accession>
<keyword evidence="5" id="KW-0215">Deoxyribonucleotide synthesis</keyword>
<keyword evidence="3 5" id="KW-0560">Oxidoreductase</keyword>
<evidence type="ECO:0000256" key="3">
    <source>
        <dbReference type="ARBA" id="ARBA00023002"/>
    </source>
</evidence>
<gene>
    <name evidence="8" type="ORF">AMQ22_01669</name>
</gene>
<dbReference type="AlphaFoldDB" id="A0A150IWI6"/>
<keyword evidence="4" id="KW-0170">Cobalt</keyword>
<proteinExistence type="inferred from homology"/>
<feature type="domain" description="Ribonucleotide reductase large subunit N-terminal" evidence="6">
    <location>
        <begin position="11"/>
        <end position="71"/>
    </location>
</feature>
<keyword evidence="2" id="KW-0846">Cobalamin</keyword>
<sequence length="261" mass="29574">MFEKEIRPVSDVAMNILKKRYFQPNENTWKELVDRVSKAIYPEGNEDFYNLLLNRYFVLNSPALVNLGTNNNGGAMACFVLPFEDTIEDIYQTKKNFALIARKGGGCGTTLSDIRPEGSKVHGSSHGYAGGPIKFADTISHDMHALTQSGFREMAIMFTMSVYHPDIMKFISAKYNEGDKRIENANISVVVDNEFMKKVANNETYWTEFNGKKYEELQARQVFEAIVEGIWRNGEPGLLFSEAINDSPYKYTGQFIKATNP</sequence>
<evidence type="ECO:0000313" key="8">
    <source>
        <dbReference type="EMBL" id="KYC49337.1"/>
    </source>
</evidence>
<evidence type="ECO:0000256" key="1">
    <source>
        <dbReference type="ARBA" id="ARBA00001922"/>
    </source>
</evidence>
<name>A0A150IWI6_9EURY</name>
<dbReference type="EC" id="1.17.4.1" evidence="5"/>
<comment type="similarity">
    <text evidence="5">Belongs to the ribonucleoside diphosphate reductase large chain family.</text>
</comment>
<dbReference type="GO" id="GO:0004748">
    <property type="term" value="F:ribonucleoside-diphosphate reductase activity, thioredoxin disulfide as acceptor"/>
    <property type="evidence" value="ECO:0007669"/>
    <property type="project" value="UniProtKB-EC"/>
</dbReference>
<dbReference type="EMBL" id="LNGC01000099">
    <property type="protein sequence ID" value="KYC49337.1"/>
    <property type="molecule type" value="Genomic_DNA"/>
</dbReference>
<dbReference type="GO" id="GO:0031419">
    <property type="term" value="F:cobalamin binding"/>
    <property type="evidence" value="ECO:0007669"/>
    <property type="project" value="UniProtKB-KW"/>
</dbReference>
<dbReference type="PATRIC" id="fig|1705409.3.peg.1748"/>
<dbReference type="GO" id="GO:0009263">
    <property type="term" value="P:deoxyribonucleotide biosynthetic process"/>
    <property type="evidence" value="ECO:0007669"/>
    <property type="project" value="UniProtKB-KW"/>
</dbReference>
<evidence type="ECO:0000259" key="6">
    <source>
        <dbReference type="Pfam" id="PF00317"/>
    </source>
</evidence>
<dbReference type="InterPro" id="IPR050862">
    <property type="entry name" value="RdRp_reductase_class-2"/>
</dbReference>
<comment type="caution">
    <text evidence="8">The sequence shown here is derived from an EMBL/GenBank/DDBJ whole genome shotgun (WGS) entry which is preliminary data.</text>
</comment>
<comment type="cofactor">
    <cofactor evidence="1">
        <name>adenosylcob(III)alamin</name>
        <dbReference type="ChEBI" id="CHEBI:18408"/>
    </cofactor>
</comment>
<reference evidence="8 9" key="1">
    <citation type="journal article" date="2016" name="ISME J.">
        <title>Chasing the elusive Euryarchaeota class WSA2: genomes reveal a uniquely fastidious methyl-reducing methanogen.</title>
        <authorList>
            <person name="Nobu M.K."/>
            <person name="Narihiro T."/>
            <person name="Kuroda K."/>
            <person name="Mei R."/>
            <person name="Liu W.T."/>
        </authorList>
    </citation>
    <scope>NUCLEOTIDE SEQUENCE [LARGE SCALE GENOMIC DNA]</scope>
    <source>
        <strain evidence="8">U1lsi0528_Bin055</strain>
    </source>
</reference>
<dbReference type="InterPro" id="IPR000788">
    <property type="entry name" value="RNR_lg_C"/>
</dbReference>
<evidence type="ECO:0000256" key="2">
    <source>
        <dbReference type="ARBA" id="ARBA00022628"/>
    </source>
</evidence>
<dbReference type="GO" id="GO:0005524">
    <property type="term" value="F:ATP binding"/>
    <property type="evidence" value="ECO:0007669"/>
    <property type="project" value="InterPro"/>
</dbReference>
<dbReference type="Pfam" id="PF00317">
    <property type="entry name" value="Ribonuc_red_lgN"/>
    <property type="match status" value="1"/>
</dbReference>
<dbReference type="PANTHER" id="PTHR43371:SF1">
    <property type="entry name" value="RIBONUCLEOSIDE-DIPHOSPHATE REDUCTASE"/>
    <property type="match status" value="1"/>
</dbReference>